<comment type="subcellular location">
    <subcellularLocation>
        <location evidence="2">Cytoplasm</location>
    </subcellularLocation>
</comment>
<dbReference type="InterPro" id="IPR058240">
    <property type="entry name" value="rSAM_sf"/>
</dbReference>
<dbReference type="InterPro" id="IPR013785">
    <property type="entry name" value="Aldolase_TIM"/>
</dbReference>
<dbReference type="PANTHER" id="PTHR30544:SF8">
    <property type="entry name" value="RADICAL SAM SUPERFAMILY PROTEIN"/>
    <property type="match status" value="1"/>
</dbReference>
<keyword evidence="10" id="KW-0408">Iron</keyword>
<accession>A0ABR2W701</accession>
<keyword evidence="5" id="KW-0698">rRNA processing</keyword>
<dbReference type="NCBIfam" id="TIGR00048">
    <property type="entry name" value="rRNA_mod_RlmN"/>
    <property type="match status" value="1"/>
</dbReference>
<dbReference type="PANTHER" id="PTHR30544">
    <property type="entry name" value="23S RRNA METHYLTRANSFERASE"/>
    <property type="match status" value="1"/>
</dbReference>
<comment type="caution">
    <text evidence="14">The sequence shown here is derived from an EMBL/GenBank/DDBJ whole genome shotgun (WGS) entry which is preliminary data.</text>
</comment>
<keyword evidence="4" id="KW-0963">Cytoplasm</keyword>
<gene>
    <name evidence="14" type="ORF">K7432_003497</name>
</gene>
<dbReference type="CDD" id="cd01335">
    <property type="entry name" value="Radical_SAM"/>
    <property type="match status" value="1"/>
</dbReference>
<keyword evidence="3" id="KW-0004">4Fe-4S</keyword>
<dbReference type="InterPro" id="IPR040072">
    <property type="entry name" value="Methyltransferase_A"/>
</dbReference>
<dbReference type="SFLD" id="SFLDS00029">
    <property type="entry name" value="Radical_SAM"/>
    <property type="match status" value="1"/>
</dbReference>
<keyword evidence="8" id="KW-0949">S-adenosyl-L-methionine</keyword>
<evidence type="ECO:0000256" key="2">
    <source>
        <dbReference type="ARBA" id="ARBA00004496"/>
    </source>
</evidence>
<evidence type="ECO:0000256" key="11">
    <source>
        <dbReference type="ARBA" id="ARBA00023014"/>
    </source>
</evidence>
<keyword evidence="11" id="KW-0411">Iron-sulfur</keyword>
<proteinExistence type="predicted"/>
<dbReference type="Gene3D" id="3.20.20.70">
    <property type="entry name" value="Aldolase class I"/>
    <property type="match status" value="1"/>
</dbReference>
<dbReference type="InterPro" id="IPR007197">
    <property type="entry name" value="rSAM"/>
</dbReference>
<evidence type="ECO:0000256" key="4">
    <source>
        <dbReference type="ARBA" id="ARBA00022490"/>
    </source>
</evidence>
<comment type="cofactor">
    <cofactor evidence="1">
        <name>[4Fe-4S] cluster</name>
        <dbReference type="ChEBI" id="CHEBI:49883"/>
    </cofactor>
</comment>
<dbReference type="PROSITE" id="PS51918">
    <property type="entry name" value="RADICAL_SAM"/>
    <property type="match status" value="1"/>
</dbReference>
<evidence type="ECO:0000256" key="8">
    <source>
        <dbReference type="ARBA" id="ARBA00022691"/>
    </source>
</evidence>
<evidence type="ECO:0000256" key="10">
    <source>
        <dbReference type="ARBA" id="ARBA00023004"/>
    </source>
</evidence>
<feature type="region of interest" description="Disordered" evidence="12">
    <location>
        <begin position="110"/>
        <end position="129"/>
    </location>
</feature>
<evidence type="ECO:0000313" key="15">
    <source>
        <dbReference type="Proteomes" id="UP001479436"/>
    </source>
</evidence>
<evidence type="ECO:0000256" key="6">
    <source>
        <dbReference type="ARBA" id="ARBA00022603"/>
    </source>
</evidence>
<dbReference type="EMBL" id="JASJQH010006983">
    <property type="protein sequence ID" value="KAK9721353.1"/>
    <property type="molecule type" value="Genomic_DNA"/>
</dbReference>
<reference evidence="14 15" key="1">
    <citation type="submission" date="2023-04" db="EMBL/GenBank/DDBJ databases">
        <title>Genome of Basidiobolus ranarum AG-B5.</title>
        <authorList>
            <person name="Stajich J.E."/>
            <person name="Carter-House D."/>
            <person name="Gryganskyi A."/>
        </authorList>
    </citation>
    <scope>NUCLEOTIDE SEQUENCE [LARGE SCALE GENOMIC DNA]</scope>
    <source>
        <strain evidence="14 15">AG-B5</strain>
    </source>
</reference>
<dbReference type="SFLD" id="SFLDF00275">
    <property type="entry name" value="adenosine_C2_methyltransferase"/>
    <property type="match status" value="1"/>
</dbReference>
<protein>
    <recommendedName>
        <fullName evidence="13">Radical SAM core domain-containing protein</fullName>
    </recommendedName>
</protein>
<keyword evidence="15" id="KW-1185">Reference proteome</keyword>
<dbReference type="PIRSF" id="PIRSF006004">
    <property type="entry name" value="CHP00048"/>
    <property type="match status" value="1"/>
</dbReference>
<dbReference type="Proteomes" id="UP001479436">
    <property type="component" value="Unassembled WGS sequence"/>
</dbReference>
<evidence type="ECO:0000256" key="5">
    <source>
        <dbReference type="ARBA" id="ARBA00022552"/>
    </source>
</evidence>
<evidence type="ECO:0000256" key="7">
    <source>
        <dbReference type="ARBA" id="ARBA00022679"/>
    </source>
</evidence>
<evidence type="ECO:0000259" key="13">
    <source>
        <dbReference type="PROSITE" id="PS51918"/>
    </source>
</evidence>
<feature type="domain" description="Radical SAM core" evidence="13">
    <location>
        <begin position="135"/>
        <end position="366"/>
    </location>
</feature>
<evidence type="ECO:0000313" key="14">
    <source>
        <dbReference type="EMBL" id="KAK9721353.1"/>
    </source>
</evidence>
<sequence>MPPKRTLNPPSIFDQVSVQETFEELKIRPQHLHNLYSHLINRSTTDFDDIVDFPKKAKEHLLQNYVLSTSKVIHKKESKSGDTIKLVVRLQDGLEVESVIMFYEPLSFKPTPEAEENEENPSEPGTKPKLVADGISRRATLCISSQVGCQMACTFCATGTMGIQGSLTAAEIIEQLMHAKKEADIRNVVFMGMGEPLNNYKSVSQAVSLMIDPRYFGLKPSRVTVSTVGIIPYILKLATDLPKVSLALSLHAPNQEVREKLVPSARQYRMDKLMGAIDTYQEKTGNKVFIEYVLLSGVNDLPEHIHELGELLKHRNVTVNLIPWNPIYSPEIEFSAPKMESIINFKNILKSEYNIRCTVRQEKGQDVSGACGQLVLETQAERKNKGDCSTADIEDLMSPGTKEVSAAPQCNIQ</sequence>
<keyword evidence="9" id="KW-0479">Metal-binding</keyword>
<evidence type="ECO:0000256" key="9">
    <source>
        <dbReference type="ARBA" id="ARBA00022723"/>
    </source>
</evidence>
<evidence type="ECO:0000256" key="1">
    <source>
        <dbReference type="ARBA" id="ARBA00001966"/>
    </source>
</evidence>
<dbReference type="InterPro" id="IPR027492">
    <property type="entry name" value="RNA_MTrfase_RlmN"/>
</dbReference>
<keyword evidence="7" id="KW-0808">Transferase</keyword>
<dbReference type="SFLD" id="SFLDG01062">
    <property type="entry name" value="methyltransferase_(Class_A)"/>
    <property type="match status" value="1"/>
</dbReference>
<evidence type="ECO:0000256" key="12">
    <source>
        <dbReference type="SAM" id="MobiDB-lite"/>
    </source>
</evidence>
<dbReference type="Pfam" id="PF04055">
    <property type="entry name" value="Radical_SAM"/>
    <property type="match status" value="1"/>
</dbReference>
<dbReference type="SUPFAM" id="SSF102114">
    <property type="entry name" value="Radical SAM enzymes"/>
    <property type="match status" value="1"/>
</dbReference>
<name>A0ABR2W701_9FUNG</name>
<evidence type="ECO:0000256" key="3">
    <source>
        <dbReference type="ARBA" id="ARBA00022485"/>
    </source>
</evidence>
<keyword evidence="6" id="KW-0489">Methyltransferase</keyword>
<dbReference type="InterPro" id="IPR004383">
    <property type="entry name" value="rRNA_lsu_MTrfase_RlmN/Cfr"/>
</dbReference>
<organism evidence="14 15">
    <name type="scientific">Basidiobolus ranarum</name>
    <dbReference type="NCBI Taxonomy" id="34480"/>
    <lineage>
        <taxon>Eukaryota</taxon>
        <taxon>Fungi</taxon>
        <taxon>Fungi incertae sedis</taxon>
        <taxon>Zoopagomycota</taxon>
        <taxon>Entomophthoromycotina</taxon>
        <taxon>Basidiobolomycetes</taxon>
        <taxon>Basidiobolales</taxon>
        <taxon>Basidiobolaceae</taxon>
        <taxon>Basidiobolus</taxon>
    </lineage>
</organism>